<dbReference type="PANTHER" id="PTHR43322:SF1">
    <property type="entry name" value="1-DEOXY-D-XYLULOSE-5-PHOSPHATE SYNTHASE"/>
    <property type="match status" value="1"/>
</dbReference>
<evidence type="ECO:0000256" key="7">
    <source>
        <dbReference type="ARBA" id="ARBA00022723"/>
    </source>
</evidence>
<dbReference type="InterPro" id="IPR005475">
    <property type="entry name" value="Transketolase-like_Pyr-bd"/>
</dbReference>
<dbReference type="Gene3D" id="3.40.50.920">
    <property type="match status" value="1"/>
</dbReference>
<dbReference type="Pfam" id="PF13292">
    <property type="entry name" value="DXP_synthase_N"/>
    <property type="match status" value="1"/>
</dbReference>
<reference evidence="13 14" key="1">
    <citation type="submission" date="2015-10" db="EMBL/GenBank/DDBJ databases">
        <title>Erysipelothrix larvae sp. LV19 isolated from the larval gut of the rhinoceros beetle, Trypoxylus dichotomus.</title>
        <authorList>
            <person name="Lim S."/>
            <person name="Kim B.-C."/>
        </authorList>
    </citation>
    <scope>NUCLEOTIDE SEQUENCE [LARGE SCALE GENOMIC DNA]</scope>
    <source>
        <strain evidence="13 14">LV19</strain>
    </source>
</reference>
<dbReference type="InterPro" id="IPR033248">
    <property type="entry name" value="Transketolase_C"/>
</dbReference>
<dbReference type="KEGG" id="erl:AOC36_02315"/>
<dbReference type="PANTHER" id="PTHR43322">
    <property type="entry name" value="1-D-DEOXYXYLULOSE 5-PHOSPHATE SYNTHASE-RELATED"/>
    <property type="match status" value="1"/>
</dbReference>
<comment type="subunit">
    <text evidence="4">Homodimer.</text>
</comment>
<dbReference type="SMART" id="SM00861">
    <property type="entry name" value="Transket_pyr"/>
    <property type="match status" value="1"/>
</dbReference>
<dbReference type="Proteomes" id="UP000063781">
    <property type="component" value="Chromosome"/>
</dbReference>
<evidence type="ECO:0000313" key="13">
    <source>
        <dbReference type="EMBL" id="AMC92858.1"/>
    </source>
</evidence>
<evidence type="ECO:0000259" key="12">
    <source>
        <dbReference type="SMART" id="SM00861"/>
    </source>
</evidence>
<dbReference type="UniPathway" id="UPA00064">
    <property type="reaction ID" value="UER00091"/>
</dbReference>
<evidence type="ECO:0000256" key="11">
    <source>
        <dbReference type="ARBA" id="ARBA00023229"/>
    </source>
</evidence>
<dbReference type="NCBIfam" id="NF008968">
    <property type="entry name" value="PRK12315.1"/>
    <property type="match status" value="1"/>
</dbReference>
<dbReference type="AlphaFoldDB" id="A0A0X8GYP4"/>
<gene>
    <name evidence="13" type="ORF">AOC36_02315</name>
</gene>
<keyword evidence="14" id="KW-1185">Reference proteome</keyword>
<dbReference type="GO" id="GO:0008661">
    <property type="term" value="F:1-deoxy-D-xylulose-5-phosphate synthase activity"/>
    <property type="evidence" value="ECO:0007669"/>
    <property type="project" value="UniProtKB-EC"/>
</dbReference>
<dbReference type="GO" id="GO:0019288">
    <property type="term" value="P:isopentenyl diphosphate biosynthetic process, methylerythritol 4-phosphate pathway"/>
    <property type="evidence" value="ECO:0007669"/>
    <property type="project" value="TreeGrafter"/>
</dbReference>
<dbReference type="STRING" id="1514105.AOC36_02315"/>
<evidence type="ECO:0000256" key="10">
    <source>
        <dbReference type="ARBA" id="ARBA00023052"/>
    </source>
</evidence>
<dbReference type="SUPFAM" id="SSF52922">
    <property type="entry name" value="TK C-terminal domain-like"/>
    <property type="match status" value="1"/>
</dbReference>
<feature type="domain" description="Transketolase-like pyrimidine-binding" evidence="12">
    <location>
        <begin position="279"/>
        <end position="444"/>
    </location>
</feature>
<comment type="similarity">
    <text evidence="3">Belongs to the transketolase family. DXPS subfamily.</text>
</comment>
<protein>
    <recommendedName>
        <fullName evidence="5">1-deoxy-D-xylulose-5-phosphate synthase</fullName>
        <ecNumber evidence="5">2.2.1.7</ecNumber>
    </recommendedName>
</protein>
<evidence type="ECO:0000256" key="5">
    <source>
        <dbReference type="ARBA" id="ARBA00013150"/>
    </source>
</evidence>
<dbReference type="CDD" id="cd07033">
    <property type="entry name" value="TPP_PYR_DXS_TK_like"/>
    <property type="match status" value="1"/>
</dbReference>
<comment type="pathway">
    <text evidence="2">Metabolic intermediate biosynthesis; 1-deoxy-D-xylulose 5-phosphate biosynthesis; 1-deoxy-D-xylulose 5-phosphate from D-glyceraldehyde 3-phosphate and pyruvate: step 1/1.</text>
</comment>
<dbReference type="NCBIfam" id="NF003933">
    <property type="entry name" value="PRK05444.2-2"/>
    <property type="match status" value="1"/>
</dbReference>
<dbReference type="OrthoDB" id="9803371at2"/>
<evidence type="ECO:0000256" key="8">
    <source>
        <dbReference type="ARBA" id="ARBA00022842"/>
    </source>
</evidence>
<dbReference type="RefSeq" id="WP_067630866.1">
    <property type="nucleotide sequence ID" value="NZ_CP013213.1"/>
</dbReference>
<evidence type="ECO:0000256" key="4">
    <source>
        <dbReference type="ARBA" id="ARBA00011738"/>
    </source>
</evidence>
<evidence type="ECO:0000256" key="2">
    <source>
        <dbReference type="ARBA" id="ARBA00004980"/>
    </source>
</evidence>
<dbReference type="InterPro" id="IPR009014">
    <property type="entry name" value="Transketo_C/PFOR_II"/>
</dbReference>
<organism evidence="13 14">
    <name type="scientific">Erysipelothrix larvae</name>
    <dbReference type="NCBI Taxonomy" id="1514105"/>
    <lineage>
        <taxon>Bacteria</taxon>
        <taxon>Bacillati</taxon>
        <taxon>Bacillota</taxon>
        <taxon>Erysipelotrichia</taxon>
        <taxon>Erysipelotrichales</taxon>
        <taxon>Erysipelotrichaceae</taxon>
        <taxon>Erysipelothrix</taxon>
    </lineage>
</organism>
<comment type="cofactor">
    <cofactor evidence="1">
        <name>Mg(2+)</name>
        <dbReference type="ChEBI" id="CHEBI:18420"/>
    </cofactor>
</comment>
<evidence type="ECO:0000256" key="3">
    <source>
        <dbReference type="ARBA" id="ARBA00011081"/>
    </source>
</evidence>
<evidence type="ECO:0000256" key="9">
    <source>
        <dbReference type="ARBA" id="ARBA00022977"/>
    </source>
</evidence>
<keyword evidence="8" id="KW-0460">Magnesium</keyword>
<keyword evidence="10" id="KW-0786">Thiamine pyrophosphate</keyword>
<dbReference type="SUPFAM" id="SSF52518">
    <property type="entry name" value="Thiamin diphosphate-binding fold (THDP-binding)"/>
    <property type="match status" value="2"/>
</dbReference>
<dbReference type="EMBL" id="CP013213">
    <property type="protein sequence ID" value="AMC92858.1"/>
    <property type="molecule type" value="Genomic_DNA"/>
</dbReference>
<evidence type="ECO:0000256" key="6">
    <source>
        <dbReference type="ARBA" id="ARBA00022679"/>
    </source>
</evidence>
<dbReference type="FunFam" id="3.40.50.970:FF:000010">
    <property type="entry name" value="1-deoxy-D-xylulose-5-phosphate synthase"/>
    <property type="match status" value="1"/>
</dbReference>
<dbReference type="Pfam" id="PF02780">
    <property type="entry name" value="Transketolase_C"/>
    <property type="match status" value="1"/>
</dbReference>
<dbReference type="GO" id="GO:0016114">
    <property type="term" value="P:terpenoid biosynthetic process"/>
    <property type="evidence" value="ECO:0007669"/>
    <property type="project" value="InterPro"/>
</dbReference>
<dbReference type="GO" id="GO:0005829">
    <property type="term" value="C:cytosol"/>
    <property type="evidence" value="ECO:0007669"/>
    <property type="project" value="TreeGrafter"/>
</dbReference>
<evidence type="ECO:0000256" key="1">
    <source>
        <dbReference type="ARBA" id="ARBA00001946"/>
    </source>
</evidence>
<keyword evidence="6" id="KW-0808">Transferase</keyword>
<name>A0A0X8GYP4_9FIRM</name>
<evidence type="ECO:0000313" key="14">
    <source>
        <dbReference type="Proteomes" id="UP000063781"/>
    </source>
</evidence>
<proteinExistence type="inferred from homology"/>
<keyword evidence="7" id="KW-0479">Metal-binding</keyword>
<dbReference type="CDD" id="cd02007">
    <property type="entry name" value="TPP_DXS"/>
    <property type="match status" value="1"/>
</dbReference>
<keyword evidence="9" id="KW-0784">Thiamine biosynthesis</keyword>
<keyword evidence="11" id="KW-0414">Isoprene biosynthesis</keyword>
<dbReference type="GO" id="GO:0046872">
    <property type="term" value="F:metal ion binding"/>
    <property type="evidence" value="ECO:0007669"/>
    <property type="project" value="UniProtKB-KW"/>
</dbReference>
<dbReference type="Pfam" id="PF02779">
    <property type="entry name" value="Transket_pyr"/>
    <property type="match status" value="1"/>
</dbReference>
<dbReference type="Gene3D" id="3.40.50.970">
    <property type="match status" value="2"/>
</dbReference>
<sequence length="585" mass="63723">MILETIQSPQDLKALSHSDLHTLVDEAREALIQKISHHGGHSGPNLGVVEMTVALHRVFDSPTDKLIFDVSHQTYVHKMLTGRAYSFLDVSQYDAVSGYTNPCESEHDLFTVGHTSTSLSLANGVAKARDLKGETYNVIALIGDGSLSGGLAYEGLNNIVELGSNTIVIVNDNDQSIAENHGGIYQNLRALRQSKGRAPNNFFKAMGFEYHYLDNGNDLDALLSLFESLKDCDHPVLCHIHTLKGKGLDFAEKNRESYHAGGPFDRETGAYVTLGQPQETYQSLITQALMAKMAHDPEVVVVNAGTPSILFNKTQREQIGKQFVDVGIAEGHAATMVAGLAKNGVKPIWAVFSTFMQRSYDSISHDIALNNLPATILVFGASINGMKDQSHLGIFDIPFLASIPNLIYLAPTNKEETFAMLEWSCDQNDHPVAIRVPVGEVVETNKQTNFDICHPYDVIEGDTVMVIGVGNFYALAQAIVKGLKEDHKINATLVNPKVLSGVPLSYLNNISPSHQIVVTLEDGVCDGGYGQRVSSALGHTSIKVFNYGLSAAFHDRYDVNTLLEDHGLSVSKISAKILDELKGSH</sequence>
<dbReference type="GO" id="GO:0009228">
    <property type="term" value="P:thiamine biosynthetic process"/>
    <property type="evidence" value="ECO:0007669"/>
    <property type="project" value="UniProtKB-KW"/>
</dbReference>
<dbReference type="InterPro" id="IPR005477">
    <property type="entry name" value="Dxylulose-5-P_synthase"/>
</dbReference>
<dbReference type="InterPro" id="IPR029061">
    <property type="entry name" value="THDP-binding"/>
</dbReference>
<accession>A0A0X8GYP4</accession>
<dbReference type="EC" id="2.2.1.7" evidence="5"/>